<evidence type="ECO:0000256" key="20">
    <source>
        <dbReference type="ARBA" id="ARBA00032783"/>
    </source>
</evidence>
<dbReference type="InterPro" id="IPR019574">
    <property type="entry name" value="NADH_UbQ_OxRdtase_Gsu_4Fe4S-bd"/>
</dbReference>
<dbReference type="SMART" id="SM00926">
    <property type="entry name" value="Molybdop_Fe4S4"/>
    <property type="match status" value="1"/>
</dbReference>
<dbReference type="PROSITE" id="PS51669">
    <property type="entry name" value="4FE4S_MOW_BIS_MGD"/>
    <property type="match status" value="1"/>
</dbReference>
<dbReference type="STRING" id="339671.Asuc_1704"/>
<name>A6VQ09_ACTSZ</name>
<keyword evidence="8" id="KW-0500">Molybdenum</keyword>
<dbReference type="GO" id="GO:0042773">
    <property type="term" value="P:ATP synthesis coupled electron transport"/>
    <property type="evidence" value="ECO:0007669"/>
    <property type="project" value="InterPro"/>
</dbReference>
<dbReference type="PROSITE" id="PS00551">
    <property type="entry name" value="MOLYBDOPTERIN_PROK_1"/>
    <property type="match status" value="1"/>
</dbReference>
<dbReference type="GO" id="GO:0051537">
    <property type="term" value="F:2 iron, 2 sulfur cluster binding"/>
    <property type="evidence" value="ECO:0007669"/>
    <property type="project" value="UniProtKB-KW"/>
</dbReference>
<reference evidence="27" key="1">
    <citation type="journal article" date="2010" name="BMC Genomics">
        <title>A genomic perspective on the potential of Actinobacillus succinogenes for industrial succinate production.</title>
        <authorList>
            <person name="McKinlay J.B."/>
            <person name="Laivenieks M."/>
            <person name="Schindler B.D."/>
            <person name="McKinlay A.A."/>
            <person name="Siddaramappa S."/>
            <person name="Challacombe J.F."/>
            <person name="Lowry S.R."/>
            <person name="Clum A."/>
            <person name="Lapidus A.L."/>
            <person name="Burkhart K.B."/>
            <person name="Harkins V."/>
            <person name="Vieille C."/>
        </authorList>
    </citation>
    <scope>NUCLEOTIDE SEQUENCE [LARGE SCALE GENOMIC DNA]</scope>
    <source>
        <strain evidence="27">ATCC 55618 / DSM 22257 / CCUG 43843 / 130Z</strain>
    </source>
</reference>
<dbReference type="Gene3D" id="3.40.228.10">
    <property type="entry name" value="Dimethylsulfoxide Reductase, domain 2"/>
    <property type="match status" value="1"/>
</dbReference>
<dbReference type="EMBL" id="CP000746">
    <property type="protein sequence ID" value="ABR75056.1"/>
    <property type="molecule type" value="Genomic_DNA"/>
</dbReference>
<evidence type="ECO:0000256" key="13">
    <source>
        <dbReference type="ARBA" id="ARBA00023002"/>
    </source>
</evidence>
<keyword evidence="14" id="KW-0408">Iron</keyword>
<dbReference type="Pfam" id="PF13510">
    <property type="entry name" value="Fer2_4"/>
    <property type="match status" value="1"/>
</dbReference>
<dbReference type="PANTHER" id="PTHR43105:SF14">
    <property type="entry name" value="FORMATE DEHYDROGENASE H"/>
    <property type="match status" value="1"/>
</dbReference>
<dbReference type="PROSITE" id="PS51085">
    <property type="entry name" value="2FE2S_FER_2"/>
    <property type="match status" value="1"/>
</dbReference>
<gene>
    <name evidence="26" type="ordered locus">Asuc_1704</name>
</gene>
<evidence type="ECO:0000256" key="3">
    <source>
        <dbReference type="ARBA" id="ARBA00004370"/>
    </source>
</evidence>
<dbReference type="GO" id="GO:0008863">
    <property type="term" value="F:formate dehydrogenase (NAD+) activity"/>
    <property type="evidence" value="ECO:0007669"/>
    <property type="project" value="InterPro"/>
</dbReference>
<comment type="similarity">
    <text evidence="4">Belongs to the complex I 75 kDa subunit family.</text>
</comment>
<evidence type="ECO:0000256" key="16">
    <source>
        <dbReference type="ARBA" id="ARBA00023027"/>
    </source>
</evidence>
<evidence type="ECO:0000259" key="22">
    <source>
        <dbReference type="PROSITE" id="PS51085"/>
    </source>
</evidence>
<evidence type="ECO:0000256" key="7">
    <source>
        <dbReference type="ARBA" id="ARBA00022485"/>
    </source>
</evidence>
<evidence type="ECO:0000256" key="14">
    <source>
        <dbReference type="ARBA" id="ARBA00023004"/>
    </source>
</evidence>
<dbReference type="FunFam" id="3.10.20.740:FF:000004">
    <property type="entry name" value="NADH-quinone oxidoreductase"/>
    <property type="match status" value="1"/>
</dbReference>
<evidence type="ECO:0000256" key="17">
    <source>
        <dbReference type="ARBA" id="ARBA00023136"/>
    </source>
</evidence>
<dbReference type="GO" id="GO:0016020">
    <property type="term" value="C:membrane"/>
    <property type="evidence" value="ECO:0007669"/>
    <property type="project" value="UniProtKB-SubCell"/>
</dbReference>
<dbReference type="CDD" id="cd02753">
    <property type="entry name" value="MopB_Formate-Dh-H"/>
    <property type="match status" value="1"/>
</dbReference>
<keyword evidence="11" id="KW-0677">Repeat</keyword>
<protein>
    <recommendedName>
        <fullName evidence="6">NADH-quinone oxidoreductase subunit G</fullName>
    </recommendedName>
    <alternativeName>
        <fullName evidence="19">NADH dehydrogenase I subunit G</fullName>
    </alternativeName>
    <alternativeName>
        <fullName evidence="20">NDH-1 subunit G</fullName>
    </alternativeName>
</protein>
<dbReference type="InterPro" id="IPR017896">
    <property type="entry name" value="4Fe4S_Fe-S-bd"/>
</dbReference>
<evidence type="ECO:0000256" key="21">
    <source>
        <dbReference type="ARBA" id="ARBA00034078"/>
    </source>
</evidence>
<evidence type="ECO:0000256" key="2">
    <source>
        <dbReference type="ARBA" id="ARBA00001966"/>
    </source>
</evidence>
<evidence type="ECO:0000256" key="5">
    <source>
        <dbReference type="ARBA" id="ARBA00007023"/>
    </source>
</evidence>
<dbReference type="InterPro" id="IPR009010">
    <property type="entry name" value="Asp_de-COase-like_dom_sf"/>
</dbReference>
<dbReference type="InterPro" id="IPR006963">
    <property type="entry name" value="Mopterin_OxRdtase_4Fe-4S_dom"/>
</dbReference>
<keyword evidence="15" id="KW-0411">Iron-sulfur</keyword>
<evidence type="ECO:0000256" key="9">
    <source>
        <dbReference type="ARBA" id="ARBA00022714"/>
    </source>
</evidence>
<dbReference type="Gene3D" id="3.10.20.740">
    <property type="match status" value="1"/>
</dbReference>
<comment type="cofactor">
    <cofactor evidence="21">
        <name>[2Fe-2S] cluster</name>
        <dbReference type="ChEBI" id="CHEBI:190135"/>
    </cofactor>
</comment>
<dbReference type="InterPro" id="IPR041924">
    <property type="entry name" value="Formate_Dh-H_N"/>
</dbReference>
<proteinExistence type="inferred from homology"/>
<keyword evidence="12" id="KW-1278">Translocase</keyword>
<keyword evidence="27" id="KW-1185">Reference proteome</keyword>
<keyword evidence="17" id="KW-0472">Membrane</keyword>
<dbReference type="GO" id="GO:0008137">
    <property type="term" value="F:NADH dehydrogenase (ubiquinone) activity"/>
    <property type="evidence" value="ECO:0007669"/>
    <property type="project" value="InterPro"/>
</dbReference>
<dbReference type="RefSeq" id="WP_012073433.1">
    <property type="nucleotide sequence ID" value="NC_009655.1"/>
</dbReference>
<comment type="subcellular location">
    <subcellularLocation>
        <location evidence="3">Membrane</location>
    </subcellularLocation>
</comment>
<dbReference type="SUPFAM" id="SSF54292">
    <property type="entry name" value="2Fe-2S ferredoxin-like"/>
    <property type="match status" value="1"/>
</dbReference>
<dbReference type="PIRSF" id="PIRSF036643">
    <property type="entry name" value="FDH_alpha"/>
    <property type="match status" value="1"/>
</dbReference>
<dbReference type="CDD" id="cd00207">
    <property type="entry name" value="fer2"/>
    <property type="match status" value="1"/>
</dbReference>
<dbReference type="Pfam" id="PF00384">
    <property type="entry name" value="Molybdopterin"/>
    <property type="match status" value="1"/>
</dbReference>
<evidence type="ECO:0000256" key="6">
    <source>
        <dbReference type="ARBA" id="ARBA00019902"/>
    </source>
</evidence>
<dbReference type="PROSITE" id="PS51379">
    <property type="entry name" value="4FE4S_FER_2"/>
    <property type="match status" value="1"/>
</dbReference>
<comment type="subunit">
    <text evidence="18">Composed of 13 different subunits. Subunits NuoCD, E, F, and G constitute the peripheral sector of the complex.</text>
</comment>
<dbReference type="FunFam" id="3.30.70.20:FF:000035">
    <property type="entry name" value="Iron hydrogenase 1"/>
    <property type="match status" value="1"/>
</dbReference>
<dbReference type="SUPFAM" id="SSF53706">
    <property type="entry name" value="Formate dehydrogenase/DMSO reductase, domains 1-3"/>
    <property type="match status" value="1"/>
</dbReference>
<dbReference type="GO" id="GO:0043546">
    <property type="term" value="F:molybdopterin cofactor binding"/>
    <property type="evidence" value="ECO:0007669"/>
    <property type="project" value="InterPro"/>
</dbReference>
<dbReference type="InterPro" id="IPR017900">
    <property type="entry name" value="4Fe4S_Fe_S_CS"/>
</dbReference>
<dbReference type="eggNOG" id="COG3383">
    <property type="taxonomic scope" value="Bacteria"/>
</dbReference>
<dbReference type="NCBIfam" id="TIGR01591">
    <property type="entry name" value="Fdh-alpha"/>
    <property type="match status" value="1"/>
</dbReference>
<dbReference type="Gene3D" id="2.40.40.20">
    <property type="match status" value="1"/>
</dbReference>
<evidence type="ECO:0000256" key="12">
    <source>
        <dbReference type="ARBA" id="ARBA00022967"/>
    </source>
</evidence>
<accession>A6VQ09</accession>
<dbReference type="InterPro" id="IPR006478">
    <property type="entry name" value="Formate_DH_asu"/>
</dbReference>
<dbReference type="Gene3D" id="3.30.70.20">
    <property type="match status" value="1"/>
</dbReference>
<comment type="cofactor">
    <cofactor evidence="1">
        <name>Mo-bis(molybdopterin guanine dinucleotide)</name>
        <dbReference type="ChEBI" id="CHEBI:60539"/>
    </cofactor>
</comment>
<dbReference type="Pfam" id="PF10588">
    <property type="entry name" value="NADH-G_4Fe-4S_3"/>
    <property type="match status" value="1"/>
</dbReference>
<keyword evidence="10" id="KW-0479">Metal-binding</keyword>
<dbReference type="Gene3D" id="3.40.50.740">
    <property type="match status" value="1"/>
</dbReference>
<evidence type="ECO:0000256" key="4">
    <source>
        <dbReference type="ARBA" id="ARBA00005404"/>
    </source>
</evidence>
<evidence type="ECO:0000259" key="23">
    <source>
        <dbReference type="PROSITE" id="PS51379"/>
    </source>
</evidence>
<dbReference type="SUPFAM" id="SSF54862">
    <property type="entry name" value="4Fe-4S ferredoxins"/>
    <property type="match status" value="1"/>
</dbReference>
<feature type="domain" description="4Fe-4S His(Cys)3-ligated-type" evidence="25">
    <location>
        <begin position="78"/>
        <end position="117"/>
    </location>
</feature>
<evidence type="ECO:0000313" key="27">
    <source>
        <dbReference type="Proteomes" id="UP000001114"/>
    </source>
</evidence>
<dbReference type="AlphaFoldDB" id="A6VQ09"/>
<dbReference type="InterPro" id="IPR006656">
    <property type="entry name" value="Mopterin_OxRdtase"/>
</dbReference>
<evidence type="ECO:0000259" key="24">
    <source>
        <dbReference type="PROSITE" id="PS51669"/>
    </source>
</evidence>
<dbReference type="KEGG" id="asu:Asuc_1704"/>
<dbReference type="Gene3D" id="2.20.25.90">
    <property type="entry name" value="ADC-like domains"/>
    <property type="match status" value="1"/>
</dbReference>
<dbReference type="InterPro" id="IPR006657">
    <property type="entry name" value="MoPterin_dinucl-bd_dom"/>
</dbReference>
<dbReference type="OrthoDB" id="9810782at2"/>
<dbReference type="PROSITE" id="PS00198">
    <property type="entry name" value="4FE4S_FER_1"/>
    <property type="match status" value="1"/>
</dbReference>
<dbReference type="GO" id="GO:0015942">
    <property type="term" value="P:formate metabolic process"/>
    <property type="evidence" value="ECO:0007669"/>
    <property type="project" value="InterPro"/>
</dbReference>
<dbReference type="SUPFAM" id="SSF50692">
    <property type="entry name" value="ADC-like"/>
    <property type="match status" value="1"/>
</dbReference>
<dbReference type="GO" id="GO:0051539">
    <property type="term" value="F:4 iron, 4 sulfur cluster binding"/>
    <property type="evidence" value="ECO:0007669"/>
    <property type="project" value="UniProtKB-KW"/>
</dbReference>
<evidence type="ECO:0000256" key="8">
    <source>
        <dbReference type="ARBA" id="ARBA00022505"/>
    </source>
</evidence>
<evidence type="ECO:0000256" key="10">
    <source>
        <dbReference type="ARBA" id="ARBA00022723"/>
    </source>
</evidence>
<dbReference type="PROSITE" id="PS00932">
    <property type="entry name" value="MOLYBDOPTERIN_PROK_3"/>
    <property type="match status" value="1"/>
</dbReference>
<evidence type="ECO:0000256" key="18">
    <source>
        <dbReference type="ARBA" id="ARBA00026021"/>
    </source>
</evidence>
<dbReference type="InterPro" id="IPR006655">
    <property type="entry name" value="Mopterin_OxRdtase_prok_CS"/>
</dbReference>
<dbReference type="Pfam" id="PF01568">
    <property type="entry name" value="Molydop_binding"/>
    <property type="match status" value="1"/>
</dbReference>
<dbReference type="InterPro" id="IPR041925">
    <property type="entry name" value="CT_Formate-Dh_H"/>
</dbReference>
<comment type="cofactor">
    <cofactor evidence="2">
        <name>[4Fe-4S] cluster</name>
        <dbReference type="ChEBI" id="CHEBI:49883"/>
    </cofactor>
</comment>
<dbReference type="InterPro" id="IPR054351">
    <property type="entry name" value="NADH_UbQ_OxRdtase_ferredoxin"/>
</dbReference>
<evidence type="ECO:0000256" key="11">
    <source>
        <dbReference type="ARBA" id="ARBA00022737"/>
    </source>
</evidence>
<dbReference type="InterPro" id="IPR036010">
    <property type="entry name" value="2Fe-2S_ferredoxin-like_sf"/>
</dbReference>
<keyword evidence="13" id="KW-0560">Oxidoreductase</keyword>
<dbReference type="SMART" id="SM00929">
    <property type="entry name" value="NADH-G_4Fe-4S_3"/>
    <property type="match status" value="1"/>
</dbReference>
<dbReference type="GO" id="GO:0046872">
    <property type="term" value="F:metal ion binding"/>
    <property type="evidence" value="ECO:0007669"/>
    <property type="project" value="UniProtKB-KW"/>
</dbReference>
<dbReference type="CDD" id="cd02790">
    <property type="entry name" value="MopB_CT_Formate-Dh_H"/>
    <property type="match status" value="1"/>
</dbReference>
<feature type="domain" description="4Fe-4S Mo/W bis-MGD-type" evidence="24">
    <location>
        <begin position="220"/>
        <end position="275"/>
    </location>
</feature>
<evidence type="ECO:0000313" key="26">
    <source>
        <dbReference type="EMBL" id="ABR75056.1"/>
    </source>
</evidence>
<dbReference type="InterPro" id="IPR050123">
    <property type="entry name" value="Prok_molybdopt-oxidoreductase"/>
</dbReference>
<evidence type="ECO:0000256" key="19">
    <source>
        <dbReference type="ARBA" id="ARBA00031577"/>
    </source>
</evidence>
<feature type="domain" description="4Fe-4S ferredoxin-type" evidence="23">
    <location>
        <begin position="183"/>
        <end position="212"/>
    </location>
</feature>
<dbReference type="InterPro" id="IPR027467">
    <property type="entry name" value="MopterinOxRdtase_cofactor_BS"/>
</dbReference>
<dbReference type="InterPro" id="IPR001041">
    <property type="entry name" value="2Fe-2S_ferredoxin-type"/>
</dbReference>
<dbReference type="Pfam" id="PF22117">
    <property type="entry name" value="Fer4_Nqo3"/>
    <property type="match status" value="1"/>
</dbReference>
<keyword evidence="7" id="KW-0004">4Fe-4S</keyword>
<feature type="domain" description="2Fe-2S ferredoxin-type" evidence="22">
    <location>
        <begin position="1"/>
        <end position="78"/>
    </location>
</feature>
<evidence type="ECO:0000256" key="1">
    <source>
        <dbReference type="ARBA" id="ARBA00001942"/>
    </source>
</evidence>
<evidence type="ECO:0000259" key="25">
    <source>
        <dbReference type="PROSITE" id="PS51839"/>
    </source>
</evidence>
<organism evidence="26 27">
    <name type="scientific">Actinobacillus succinogenes (strain ATCC 55618 / DSM 22257 / CCUG 43843 / 130Z)</name>
    <dbReference type="NCBI Taxonomy" id="339671"/>
    <lineage>
        <taxon>Bacteria</taxon>
        <taxon>Pseudomonadati</taxon>
        <taxon>Pseudomonadota</taxon>
        <taxon>Gammaproteobacteria</taxon>
        <taxon>Pasteurellales</taxon>
        <taxon>Pasteurellaceae</taxon>
        <taxon>Actinobacillus</taxon>
    </lineage>
</organism>
<keyword evidence="16" id="KW-0520">NAD</keyword>
<dbReference type="PROSITE" id="PS00641">
    <property type="entry name" value="COMPLEX1_75K_1"/>
    <property type="match status" value="1"/>
</dbReference>
<dbReference type="Proteomes" id="UP000001114">
    <property type="component" value="Chromosome"/>
</dbReference>
<dbReference type="Pfam" id="PF04879">
    <property type="entry name" value="Molybdop_Fe4S4"/>
    <property type="match status" value="1"/>
</dbReference>
<sequence>MINLTIDGLNVQVEKGTTVLEAAKSAGINIPTLCYLKDVSNIGSCRVCVVEVDGYDKLPTSCNTLAQDGMVVRTQTDRVVKSRRMALDLILSHHNLICFSCPSNGACELQNVCHQCGISESSYENIRVAGIEVPHVEDNPFLGYRPDLCIHCQRCINTCANVSGCDSIKLTSRGIFRTIETPFGKNWKETDCESCGNCAEACPTGAIYKKEAKSYRTWEISRVRTTCPHCAVGCQYELLVKDNKLVGAEAVDGPSNGGRLCVKGRFGSYKFVMSGDRLTDPLIKDRATGKFRKASWEEALDLVASKFMALKRQYGPDSLAGFACSRSPNEDIYMVQKMVRTCFGTNNTDNCARVCHSASVEGLAKTLGSGAMTNPIYDITHDVDAILLVGSNPEEAHPVIGMQIREAVRKGTKLIVVDPRDIGLTKQADIHLKLRPGTNIAFANGMCHIFIKEGLIDEEFIAERTEGFKELKKIVKDYTPERVAKICGIDPDDLRAAARIYATAKKAPIIYCLGVTEHSTGTEGVMSMSNMAMSVGKLGREGCGVNPLRGQNNVQGACDMGAMPDKFPGYQPVTNPEIREKFEKAWGVKLPAHAGTHATDIFPKAVKGEVKGLYIYGEDPVVTDPDTNHVVKALKALDFLVVQELFMTETALLADVVLPGRSYAEKDGTFTNTERRVQRVRKAVTLPGNARLDTDIICELMRRMGYNQPTLTASEIFDEMASVTPSFHGMSYARLDNEPSQSLQWPCTDNYHAGTAIMHVGKMVRGLGLFYPTEYRPAKELPDKDYPLMLMTGRILYHYNTSAMTARTEGLMEIAGHSFVEINTEDAKSLDIADGERVSIRSRRGCITSEARVSDKTNPGECWMPFHFADGNCNWLTNAALDQFARIPEYKVCACRIEKLPKEEAFNAKGKYISQKMVAKQWRKRMDKNIARVLG</sequence>
<dbReference type="GO" id="GO:0003954">
    <property type="term" value="F:NADH dehydrogenase activity"/>
    <property type="evidence" value="ECO:0007669"/>
    <property type="project" value="TreeGrafter"/>
</dbReference>
<comment type="similarity">
    <text evidence="5">In the C-terminal section; belongs to the prokaryotic molybdopterin-containing oxidoreductase family.</text>
</comment>
<dbReference type="PROSITE" id="PS51839">
    <property type="entry name" value="4FE4S_HC3"/>
    <property type="match status" value="1"/>
</dbReference>
<dbReference type="GO" id="GO:1990204">
    <property type="term" value="C:oxidoreductase complex"/>
    <property type="evidence" value="ECO:0007669"/>
    <property type="project" value="UniProtKB-ARBA"/>
</dbReference>
<keyword evidence="9" id="KW-0001">2Fe-2S</keyword>
<dbReference type="HOGENOM" id="CLU_000422_4_0_6"/>
<dbReference type="PANTHER" id="PTHR43105">
    <property type="entry name" value="RESPIRATORY NITRATE REDUCTASE"/>
    <property type="match status" value="1"/>
</dbReference>
<evidence type="ECO:0000256" key="15">
    <source>
        <dbReference type="ARBA" id="ARBA00023014"/>
    </source>
</evidence>
<dbReference type="InterPro" id="IPR000283">
    <property type="entry name" value="NADH_UbQ_OxRdtase_75kDa_su_CS"/>
</dbReference>